<gene>
    <name evidence="1" type="ORF">METZ01_LOCUS11404</name>
</gene>
<organism evidence="1">
    <name type="scientific">marine metagenome</name>
    <dbReference type="NCBI Taxonomy" id="408172"/>
    <lineage>
        <taxon>unclassified sequences</taxon>
        <taxon>metagenomes</taxon>
        <taxon>ecological metagenomes</taxon>
    </lineage>
</organism>
<evidence type="ECO:0000313" key="1">
    <source>
        <dbReference type="EMBL" id="SUZ58550.1"/>
    </source>
</evidence>
<feature type="non-terminal residue" evidence="1">
    <location>
        <position position="25"/>
    </location>
</feature>
<dbReference type="AlphaFoldDB" id="A0A381NVH6"/>
<name>A0A381NVH6_9ZZZZ</name>
<protein>
    <submittedName>
        <fullName evidence="1">Uncharacterized protein</fullName>
    </submittedName>
</protein>
<proteinExistence type="predicted"/>
<dbReference type="EMBL" id="UINC01000627">
    <property type="protein sequence ID" value="SUZ58550.1"/>
    <property type="molecule type" value="Genomic_DNA"/>
</dbReference>
<accession>A0A381NVH6</accession>
<reference evidence="1" key="1">
    <citation type="submission" date="2018-05" db="EMBL/GenBank/DDBJ databases">
        <authorList>
            <person name="Lanie J.A."/>
            <person name="Ng W.-L."/>
            <person name="Kazmierczak K.M."/>
            <person name="Andrzejewski T.M."/>
            <person name="Davidsen T.M."/>
            <person name="Wayne K.J."/>
            <person name="Tettelin H."/>
            <person name="Glass J.I."/>
            <person name="Rusch D."/>
            <person name="Podicherti R."/>
            <person name="Tsui H.-C.T."/>
            <person name="Winkler M.E."/>
        </authorList>
    </citation>
    <scope>NUCLEOTIDE SEQUENCE</scope>
</reference>
<sequence length="25" mass="2619">MELAMIAAITKAPRGNNTAAFLCNP</sequence>